<evidence type="ECO:0000313" key="2">
    <source>
        <dbReference type="EMBL" id="KAJ7690522.1"/>
    </source>
</evidence>
<feature type="region of interest" description="Disordered" evidence="1">
    <location>
        <begin position="35"/>
        <end position="59"/>
    </location>
</feature>
<protein>
    <submittedName>
        <fullName evidence="2">Uncharacterized protein</fullName>
    </submittedName>
</protein>
<feature type="compositionally biased region" description="Low complexity" evidence="1">
    <location>
        <begin position="46"/>
        <end position="55"/>
    </location>
</feature>
<dbReference type="Proteomes" id="UP001221757">
    <property type="component" value="Unassembled WGS sequence"/>
</dbReference>
<dbReference type="AlphaFoldDB" id="A0AAD7DHQ6"/>
<accession>A0AAD7DHQ6</accession>
<reference evidence="2" key="1">
    <citation type="submission" date="2023-03" db="EMBL/GenBank/DDBJ databases">
        <title>Massive genome expansion in bonnet fungi (Mycena s.s.) driven by repeated elements and novel gene families across ecological guilds.</title>
        <authorList>
            <consortium name="Lawrence Berkeley National Laboratory"/>
            <person name="Harder C.B."/>
            <person name="Miyauchi S."/>
            <person name="Viragh M."/>
            <person name="Kuo A."/>
            <person name="Thoen E."/>
            <person name="Andreopoulos B."/>
            <person name="Lu D."/>
            <person name="Skrede I."/>
            <person name="Drula E."/>
            <person name="Henrissat B."/>
            <person name="Morin E."/>
            <person name="Kohler A."/>
            <person name="Barry K."/>
            <person name="LaButti K."/>
            <person name="Morin E."/>
            <person name="Salamov A."/>
            <person name="Lipzen A."/>
            <person name="Mereny Z."/>
            <person name="Hegedus B."/>
            <person name="Baldrian P."/>
            <person name="Stursova M."/>
            <person name="Weitz H."/>
            <person name="Taylor A."/>
            <person name="Grigoriev I.V."/>
            <person name="Nagy L.G."/>
            <person name="Martin F."/>
            <person name="Kauserud H."/>
        </authorList>
    </citation>
    <scope>NUCLEOTIDE SEQUENCE</scope>
    <source>
        <strain evidence="2">CBHHK067</strain>
    </source>
</reference>
<dbReference type="EMBL" id="JARKIE010000064">
    <property type="protein sequence ID" value="KAJ7690522.1"/>
    <property type="molecule type" value="Genomic_DNA"/>
</dbReference>
<sequence>MSQTKGLDRGSSGYKIGAFGGFKTHLPVLQTRKVAPTATRCRRSYPSRSSSSTTPLRHRTLSDAPEALAAQADCGYIGHGHWCILGSGVTGKLPDARPSPRVHRVASVSRAVPAVALRIQDASSRPSAPRNLPRVRISIPAPTPPAMKDTAASECTPTSVASGAEARLLPLRTRHAVEGRELWLVGSRGRDTSGSECAVAWGEGNMEDARRKTHPTATIRAHASAASGNEADDARPLENGALAQAEAEADGGANPHGAKRGCRAAGAGRTCGCVGACGGTGPAPRSRGREVVDVVVGGQQMRCAAWECRKQKAVASERDDRSSGESIHESKRLELSLRNTILRERAAVIRTRKADPQSIAAASRPASLRESAGQGAEETIQEQNQVGPRHQSGGKRHQ</sequence>
<evidence type="ECO:0000313" key="3">
    <source>
        <dbReference type="Proteomes" id="UP001221757"/>
    </source>
</evidence>
<keyword evidence="3" id="KW-1185">Reference proteome</keyword>
<gene>
    <name evidence="2" type="ORF">B0H17DRAFT_1289638</name>
</gene>
<comment type="caution">
    <text evidence="2">The sequence shown here is derived from an EMBL/GenBank/DDBJ whole genome shotgun (WGS) entry which is preliminary data.</text>
</comment>
<proteinExistence type="predicted"/>
<feature type="region of interest" description="Disordered" evidence="1">
    <location>
        <begin position="208"/>
        <end position="234"/>
    </location>
</feature>
<organism evidence="2 3">
    <name type="scientific">Mycena rosella</name>
    <name type="common">Pink bonnet</name>
    <name type="synonym">Agaricus rosellus</name>
    <dbReference type="NCBI Taxonomy" id="1033263"/>
    <lineage>
        <taxon>Eukaryota</taxon>
        <taxon>Fungi</taxon>
        <taxon>Dikarya</taxon>
        <taxon>Basidiomycota</taxon>
        <taxon>Agaricomycotina</taxon>
        <taxon>Agaricomycetes</taxon>
        <taxon>Agaricomycetidae</taxon>
        <taxon>Agaricales</taxon>
        <taxon>Marasmiineae</taxon>
        <taxon>Mycenaceae</taxon>
        <taxon>Mycena</taxon>
    </lineage>
</organism>
<feature type="region of interest" description="Disordered" evidence="1">
    <location>
        <begin position="352"/>
        <end position="398"/>
    </location>
</feature>
<evidence type="ECO:0000256" key="1">
    <source>
        <dbReference type="SAM" id="MobiDB-lite"/>
    </source>
</evidence>
<feature type="region of interest" description="Disordered" evidence="1">
    <location>
        <begin position="122"/>
        <end position="151"/>
    </location>
</feature>
<name>A0AAD7DHQ6_MYCRO</name>